<dbReference type="EMBL" id="JACVEL010000004">
    <property type="protein sequence ID" value="MBC9812502.1"/>
    <property type="molecule type" value="Genomic_DNA"/>
</dbReference>
<accession>A0A8J6TSS4</accession>
<dbReference type="PROSITE" id="PS50206">
    <property type="entry name" value="RHODANESE_3"/>
    <property type="match status" value="1"/>
</dbReference>
<feature type="domain" description="Rhodanese" evidence="1">
    <location>
        <begin position="12"/>
        <end position="100"/>
    </location>
</feature>
<dbReference type="PANTHER" id="PTHR43031">
    <property type="entry name" value="FAD-DEPENDENT OXIDOREDUCTASE"/>
    <property type="match status" value="1"/>
</dbReference>
<evidence type="ECO:0000313" key="3">
    <source>
        <dbReference type="Proteomes" id="UP000652681"/>
    </source>
</evidence>
<keyword evidence="3" id="KW-1185">Reference proteome</keyword>
<dbReference type="Gene3D" id="3.40.250.10">
    <property type="entry name" value="Rhodanese-like domain"/>
    <property type="match status" value="1"/>
</dbReference>
<protein>
    <submittedName>
        <fullName evidence="2">Rhodanese-like domain-containing protein</fullName>
    </submittedName>
</protein>
<dbReference type="PANTHER" id="PTHR43031:SF1">
    <property type="entry name" value="PYRIDINE NUCLEOTIDE-DISULPHIDE OXIDOREDUCTASE"/>
    <property type="match status" value="1"/>
</dbReference>
<dbReference type="Pfam" id="PF00581">
    <property type="entry name" value="Rhodanese"/>
    <property type="match status" value="1"/>
</dbReference>
<dbReference type="Proteomes" id="UP000652681">
    <property type="component" value="Unassembled WGS sequence"/>
</dbReference>
<dbReference type="SUPFAM" id="SSF52821">
    <property type="entry name" value="Rhodanese/Cell cycle control phosphatase"/>
    <property type="match status" value="1"/>
</dbReference>
<gene>
    <name evidence="2" type="ORF">H9Y05_08480</name>
</gene>
<dbReference type="CDD" id="cd00158">
    <property type="entry name" value="RHOD"/>
    <property type="match status" value="1"/>
</dbReference>
<reference evidence="2" key="1">
    <citation type="submission" date="2020-09" db="EMBL/GenBank/DDBJ databases">
        <title>Taishania pollutisoli gen. nov., sp. nov., Isolated from Tetrabromobisphenol A-Contaminated Soil.</title>
        <authorList>
            <person name="Chen Q."/>
        </authorList>
    </citation>
    <scope>NUCLEOTIDE SEQUENCE</scope>
    <source>
        <strain evidence="2">CZZ-1</strain>
    </source>
</reference>
<dbReference type="RefSeq" id="WP_163489886.1">
    <property type="nucleotide sequence ID" value="NZ_JACVEL010000004.1"/>
</dbReference>
<dbReference type="AlphaFoldDB" id="A0A8J6TSS4"/>
<evidence type="ECO:0000259" key="1">
    <source>
        <dbReference type="PROSITE" id="PS50206"/>
    </source>
</evidence>
<comment type="caution">
    <text evidence="2">The sequence shown here is derived from an EMBL/GenBank/DDBJ whole genome shotgun (WGS) entry which is preliminary data.</text>
</comment>
<dbReference type="InterPro" id="IPR050229">
    <property type="entry name" value="GlpE_sulfurtransferase"/>
</dbReference>
<evidence type="ECO:0000313" key="2">
    <source>
        <dbReference type="EMBL" id="MBC9812502.1"/>
    </source>
</evidence>
<organism evidence="2 3">
    <name type="scientific">Taishania pollutisoli</name>
    <dbReference type="NCBI Taxonomy" id="2766479"/>
    <lineage>
        <taxon>Bacteria</taxon>
        <taxon>Pseudomonadati</taxon>
        <taxon>Bacteroidota</taxon>
        <taxon>Flavobacteriia</taxon>
        <taxon>Flavobacteriales</taxon>
        <taxon>Crocinitomicaceae</taxon>
        <taxon>Taishania</taxon>
    </lineage>
</organism>
<dbReference type="SMART" id="SM00450">
    <property type="entry name" value="RHOD"/>
    <property type="match status" value="1"/>
</dbReference>
<proteinExistence type="predicted"/>
<name>A0A8J6TSS4_9FLAO</name>
<sequence length="102" mass="11654">MKSISALEVSKNRDAYFILDIRERYEYEFVNIQATNIPMAEVCSRLQELPKDKPVVLMCKSGNRASALANLLIVDYNFSNVLIMEGGITSWCEYVDQTLILE</sequence>
<dbReference type="InterPro" id="IPR036873">
    <property type="entry name" value="Rhodanese-like_dom_sf"/>
</dbReference>
<dbReference type="InterPro" id="IPR001763">
    <property type="entry name" value="Rhodanese-like_dom"/>
</dbReference>